<feature type="transmembrane region" description="Helical" evidence="5">
    <location>
        <begin position="144"/>
        <end position="160"/>
    </location>
</feature>
<evidence type="ECO:0000259" key="6">
    <source>
        <dbReference type="Pfam" id="PF03151"/>
    </source>
</evidence>
<evidence type="ECO:0000256" key="1">
    <source>
        <dbReference type="ARBA" id="ARBA00004141"/>
    </source>
</evidence>
<comment type="subcellular location">
    <subcellularLocation>
        <location evidence="1">Membrane</location>
        <topology evidence="1">Multi-pass membrane protein</topology>
    </subcellularLocation>
</comment>
<name>D2VFP6_NAEGR</name>
<protein>
    <submittedName>
        <fullName evidence="7">Predicted protein</fullName>
    </submittedName>
</protein>
<dbReference type="InParanoid" id="D2VFP6"/>
<dbReference type="PANTHER" id="PTHR11132">
    <property type="entry name" value="SOLUTE CARRIER FAMILY 35"/>
    <property type="match status" value="1"/>
</dbReference>
<evidence type="ECO:0000256" key="2">
    <source>
        <dbReference type="ARBA" id="ARBA00022692"/>
    </source>
</evidence>
<accession>D2VFP6</accession>
<dbReference type="VEuPathDB" id="AmoebaDB:NAEGRDRAFT_33623"/>
<organism evidence="8">
    <name type="scientific">Naegleria gruberi</name>
    <name type="common">Amoeba</name>
    <dbReference type="NCBI Taxonomy" id="5762"/>
    <lineage>
        <taxon>Eukaryota</taxon>
        <taxon>Discoba</taxon>
        <taxon>Heterolobosea</taxon>
        <taxon>Tetramitia</taxon>
        <taxon>Eutetramitia</taxon>
        <taxon>Vahlkampfiidae</taxon>
        <taxon>Naegleria</taxon>
    </lineage>
</organism>
<sequence>IGMAISFFSVTSILSVFLTKYLMDMGEYSFHFPLTMAWFHLIVSLLCIICTYNLNRLVIDLFKLKKTNHLIRTCFSFLPDFEFKFDTAVQIAPVSLCYVGMVTFNNLCLDYADIHTYHTARSISICFTVIFTSVLLGEKVQKRIIGACLMIAIGYFMTGFEELQLSKMQSIGFAFGLMSSCFMALYSIYLKKLMSSSHRNHWIILIYNVVCAILFLFPVCYFTGEFEKAISVNYLFEPKFLAILTTTALIAYVVNISNFMLISYTSPLTTSVTISMKSVVESFLSFAVHNTHVSTYGLLSSAFTVVGTYLYSYFKVKDKREFEGLVD</sequence>
<dbReference type="InterPro" id="IPR004853">
    <property type="entry name" value="Sugar_P_trans_dom"/>
</dbReference>
<dbReference type="GO" id="GO:0016020">
    <property type="term" value="C:membrane"/>
    <property type="evidence" value="ECO:0007669"/>
    <property type="project" value="UniProtKB-SubCell"/>
</dbReference>
<evidence type="ECO:0000313" key="8">
    <source>
        <dbReference type="Proteomes" id="UP000006671"/>
    </source>
</evidence>
<evidence type="ECO:0000256" key="5">
    <source>
        <dbReference type="SAM" id="Phobius"/>
    </source>
</evidence>
<dbReference type="KEGG" id="ngr:NAEGRDRAFT_33623"/>
<evidence type="ECO:0000313" key="7">
    <source>
        <dbReference type="EMBL" id="EFC44507.1"/>
    </source>
</evidence>
<feature type="transmembrane region" description="Helical" evidence="5">
    <location>
        <begin position="294"/>
        <end position="314"/>
    </location>
</feature>
<feature type="transmembrane region" description="Helical" evidence="5">
    <location>
        <begin position="240"/>
        <end position="261"/>
    </location>
</feature>
<dbReference type="InterPro" id="IPR050186">
    <property type="entry name" value="TPT_transporter"/>
</dbReference>
<feature type="transmembrane region" description="Helical" evidence="5">
    <location>
        <begin position="172"/>
        <end position="190"/>
    </location>
</feature>
<reference evidence="7 8" key="1">
    <citation type="journal article" date="2010" name="Cell">
        <title>The genome of Naegleria gruberi illuminates early eukaryotic versatility.</title>
        <authorList>
            <person name="Fritz-Laylin L.K."/>
            <person name="Prochnik S.E."/>
            <person name="Ginger M.L."/>
            <person name="Dacks J.B."/>
            <person name="Carpenter M.L."/>
            <person name="Field M.C."/>
            <person name="Kuo A."/>
            <person name="Paredez A."/>
            <person name="Chapman J."/>
            <person name="Pham J."/>
            <person name="Shu S."/>
            <person name="Neupane R."/>
            <person name="Cipriano M."/>
            <person name="Mancuso J."/>
            <person name="Tu H."/>
            <person name="Salamov A."/>
            <person name="Lindquist E."/>
            <person name="Shapiro H."/>
            <person name="Lucas S."/>
            <person name="Grigoriev I.V."/>
            <person name="Cande W.Z."/>
            <person name="Fulton C."/>
            <person name="Rokhsar D.S."/>
            <person name="Dawson S.C."/>
        </authorList>
    </citation>
    <scope>NUCLEOTIDE SEQUENCE [LARGE SCALE GENOMIC DNA]</scope>
    <source>
        <strain evidence="7 8">NEG-M</strain>
    </source>
</reference>
<evidence type="ECO:0000256" key="4">
    <source>
        <dbReference type="ARBA" id="ARBA00023136"/>
    </source>
</evidence>
<feature type="domain" description="Sugar phosphate transporter" evidence="6">
    <location>
        <begin position="10"/>
        <end position="312"/>
    </location>
</feature>
<dbReference type="OMA" id="LTTCHMM"/>
<evidence type="ECO:0000256" key="3">
    <source>
        <dbReference type="ARBA" id="ARBA00022989"/>
    </source>
</evidence>
<keyword evidence="3 5" id="KW-1133">Transmembrane helix</keyword>
<feature type="transmembrane region" description="Helical" evidence="5">
    <location>
        <begin position="6"/>
        <end position="23"/>
    </location>
</feature>
<dbReference type="OrthoDB" id="5547497at2759"/>
<dbReference type="FunCoup" id="D2VFP6">
    <property type="interactions" value="71"/>
</dbReference>
<dbReference type="SUPFAM" id="SSF103481">
    <property type="entry name" value="Multidrug resistance efflux transporter EmrE"/>
    <property type="match status" value="1"/>
</dbReference>
<dbReference type="InterPro" id="IPR037185">
    <property type="entry name" value="EmrE-like"/>
</dbReference>
<keyword evidence="8" id="KW-1185">Reference proteome</keyword>
<dbReference type="Proteomes" id="UP000006671">
    <property type="component" value="Unassembled WGS sequence"/>
</dbReference>
<dbReference type="eggNOG" id="KOG1442">
    <property type="taxonomic scope" value="Eukaryota"/>
</dbReference>
<feature type="transmembrane region" description="Helical" evidence="5">
    <location>
        <begin position="35"/>
        <end position="54"/>
    </location>
</feature>
<keyword evidence="2 5" id="KW-0812">Transmembrane</keyword>
<feature type="non-terminal residue" evidence="7">
    <location>
        <position position="1"/>
    </location>
</feature>
<dbReference type="Pfam" id="PF03151">
    <property type="entry name" value="TPT"/>
    <property type="match status" value="1"/>
</dbReference>
<dbReference type="GeneID" id="8850141"/>
<dbReference type="EMBL" id="GG738868">
    <property type="protein sequence ID" value="EFC44507.1"/>
    <property type="molecule type" value="Genomic_DNA"/>
</dbReference>
<gene>
    <name evidence="7" type="ORF">NAEGRDRAFT_33623</name>
</gene>
<proteinExistence type="predicted"/>
<keyword evidence="4 5" id="KW-0472">Membrane</keyword>
<feature type="transmembrane region" description="Helical" evidence="5">
    <location>
        <begin position="202"/>
        <end position="224"/>
    </location>
</feature>
<dbReference type="AlphaFoldDB" id="D2VFP6"/>
<dbReference type="RefSeq" id="XP_002677251.1">
    <property type="nucleotide sequence ID" value="XM_002677205.1"/>
</dbReference>